<dbReference type="SUPFAM" id="SSF54106">
    <property type="entry name" value="LysM domain"/>
    <property type="match status" value="1"/>
</dbReference>
<dbReference type="Gene3D" id="3.10.350.10">
    <property type="entry name" value="LysM domain"/>
    <property type="match status" value="3"/>
</dbReference>
<evidence type="ECO:0000256" key="6">
    <source>
        <dbReference type="ARBA" id="ARBA00022669"/>
    </source>
</evidence>
<feature type="domain" description="GH18" evidence="19">
    <location>
        <begin position="651"/>
        <end position="1012"/>
    </location>
</feature>
<evidence type="ECO:0000256" key="10">
    <source>
        <dbReference type="ARBA" id="ARBA00023277"/>
    </source>
</evidence>
<dbReference type="SUPFAM" id="SSF57016">
    <property type="entry name" value="Plant lectins/antimicrobial peptides"/>
    <property type="match status" value="1"/>
</dbReference>
<dbReference type="EMBL" id="MU858142">
    <property type="protein sequence ID" value="KAK4211737.1"/>
    <property type="molecule type" value="Genomic_DNA"/>
</dbReference>
<dbReference type="InterPro" id="IPR029070">
    <property type="entry name" value="Chitinase_insertion_sf"/>
</dbReference>
<comment type="caution">
    <text evidence="13">Lacks conserved residue(s) required for the propagation of feature annotation.</text>
</comment>
<dbReference type="InterPro" id="IPR011583">
    <property type="entry name" value="Chitinase_II/V-like_cat"/>
</dbReference>
<feature type="chain" id="PRO_5043039530" description="chitinase" evidence="16">
    <location>
        <begin position="26"/>
        <end position="1399"/>
    </location>
</feature>
<dbReference type="InterPro" id="IPR018392">
    <property type="entry name" value="LysM"/>
</dbReference>
<dbReference type="PANTHER" id="PTHR47700">
    <property type="entry name" value="V CHITINASE, PUTATIVE (AFU_ORTHOLOGUE AFUA_6G13720)-RELATED"/>
    <property type="match status" value="1"/>
</dbReference>
<dbReference type="InterPro" id="IPR001002">
    <property type="entry name" value="Chitin-bd_1"/>
</dbReference>
<dbReference type="InterPro" id="IPR017853">
    <property type="entry name" value="GH"/>
</dbReference>
<evidence type="ECO:0000256" key="14">
    <source>
        <dbReference type="RuleBase" id="RU000489"/>
    </source>
</evidence>
<evidence type="ECO:0000259" key="19">
    <source>
        <dbReference type="PROSITE" id="PS51910"/>
    </source>
</evidence>
<evidence type="ECO:0000259" key="18">
    <source>
        <dbReference type="PROSITE" id="PS51782"/>
    </source>
</evidence>
<dbReference type="SUPFAM" id="SSF54556">
    <property type="entry name" value="Chitinase insertion domain"/>
    <property type="match status" value="1"/>
</dbReference>
<feature type="transmembrane region" description="Helical" evidence="15">
    <location>
        <begin position="1280"/>
        <end position="1300"/>
    </location>
</feature>
<evidence type="ECO:0000256" key="15">
    <source>
        <dbReference type="SAM" id="Phobius"/>
    </source>
</evidence>
<evidence type="ECO:0000256" key="7">
    <source>
        <dbReference type="ARBA" id="ARBA00022801"/>
    </source>
</evidence>
<name>A0AAN6Y957_9PEZI</name>
<proteinExistence type="inferred from homology"/>
<keyword evidence="6 13" id="KW-0147">Chitin-binding</keyword>
<dbReference type="Pfam" id="PF00187">
    <property type="entry name" value="Chitin_bind_1"/>
    <property type="match status" value="1"/>
</dbReference>
<sequence length="1399" mass="152676">MKTATLLAASVAGLSWLSAPIAALAQSDSEPTLEPTFTALADLAPEPVETPARSDGLPAFEFPFQNEPIPKPRPCPAKCDDSGPVPFSWSVFPHVKAFSECEDTVIFRMPLNKNVPNPAIHACSASGTSAVPKAKRYGPVCLPTVELRDATADVKVGWQKKNTGVADASGIHTALQQARKILLEDPTCDATSILAKAGDTVIGLYVGSEIRKSSAAPILDRFAEFAGSGSAAPSRQASAQICGPAGKRSSAHVFGVIYDTTGSLEAVQDAIAKWTSAECLSSYDASETWKDQKYKIIPAIALTMGPGAVLNTNSTSGNSTFGGGSNSTLAVERRHYNRIPARQPASNQSPNPVYHPFDLGAANSLEARADCKVARVDPGDGCWSVAQQKCNPKISVDDLYKYNGGSDKICGSIQPGDYLCCTSGTKPNMDPKPNNDGTCKYVQVNTGDTCESIANTRCGEKVSINQLAKFNGGSDAFCTNLKLKSVVCCSQGTKPDLRPKNNADGSCAIHVLKPNQTCFDIEEAYMLERGDVEKFNKKKTWGFTKCEAMQPDMIICISDGEPAMPYIIKNAQCGPQKAGTVRPTDGTKLADLNQCPLNVCCNTWGQCGTTKDFCIDTTVDGAPGTAAPGTYGCISNCGMDIVNNKQAPAKFEHIGYFEAWNHNRPCLNMDVDEITEPHTIIHFAFGWINDDFSVSVKDVEEQFDKFVKMDTKTKKVISYGGWAFSNEHPTSHIIRQGVRSENRLAFATNIVNFVNKHNLDGVDFDWEYPGADDIKGADPGTVEDGKNYLEFMKMVKRRLPAGKTVSFAAPASYWYLRHFPIADIAKVADYIVYMTYDLHGQWDTENKYAAEGCELGNCLRSHINKTETENSLAMVTKAGVPSYKVFVGISSYGRSFKMAQGGCDGPHCLFLGDKVNSPAAPGYCTNTSGYISDAEIRQIKKIYDSSGGEYYEYYDEKSDSDVLVYDHTEWVAYMDYETKERRIQWYKDLNFGGVSDWAVDLQGEGKANSGGNIDIEPMDLSYPCDLQDYTNLDDVLRDADKSSSECVAMNAIGALQSMLATSLDGYDDAAAGYDDVFGFYRDYMHDTMGERLRALMLDGDKPLAGYFDCFSALGQIGKREDASKYDCKNPPSKYMQSYTFFYEVRDRDGLNKTLSKEGIDMEWVEFGTYTWEFRCTPTAGGTGSCFNFDKVHKGFPTAKKNFEVPNPKSVVDEARKNFDTMWSQYENMYMMLGLGTFVGSPADAVEILAMPVFLLSDAVDSMKEVKKIGQEERERKKKEFILKILEGILFLIPFVGAAIGGLGRAGAMMARLLMAVESVGSAGLGVYSLVENPDMAPVLILAMVLGGLGAGGTRGATRYRELSIAKGKLTKEQKDNLGAAFRLHNPKVENLTAKICPRR</sequence>
<feature type="domain" description="LysM" evidence="18">
    <location>
        <begin position="372"/>
        <end position="421"/>
    </location>
</feature>
<feature type="disulfide bond" evidence="13">
    <location>
        <begin position="595"/>
        <end position="607"/>
    </location>
</feature>
<dbReference type="GO" id="GO:0005576">
    <property type="term" value="C:extracellular region"/>
    <property type="evidence" value="ECO:0007669"/>
    <property type="project" value="UniProtKB-SubCell"/>
</dbReference>
<dbReference type="GO" id="GO:0008061">
    <property type="term" value="F:chitin binding"/>
    <property type="evidence" value="ECO:0007669"/>
    <property type="project" value="UniProtKB-UniRule"/>
</dbReference>
<accession>A0AAN6Y957</accession>
<evidence type="ECO:0000256" key="11">
    <source>
        <dbReference type="ARBA" id="ARBA00023295"/>
    </source>
</evidence>
<feature type="domain" description="LysM" evidence="18">
    <location>
        <begin position="440"/>
        <end position="489"/>
    </location>
</feature>
<keyword evidence="21" id="KW-1185">Reference proteome</keyword>
<evidence type="ECO:0000256" key="3">
    <source>
        <dbReference type="ARBA" id="ARBA00008682"/>
    </source>
</evidence>
<feature type="disulfide bond" evidence="13">
    <location>
        <begin position="600"/>
        <end position="614"/>
    </location>
</feature>
<dbReference type="SMART" id="SM00636">
    <property type="entry name" value="Glyco_18"/>
    <property type="match status" value="1"/>
</dbReference>
<comment type="similarity">
    <text evidence="3">Belongs to the glycosyl hydrolase 18 family. Chitinase class V subfamily.</text>
</comment>
<evidence type="ECO:0000256" key="2">
    <source>
        <dbReference type="ARBA" id="ARBA00004613"/>
    </source>
</evidence>
<evidence type="ECO:0000256" key="5">
    <source>
        <dbReference type="ARBA" id="ARBA00022525"/>
    </source>
</evidence>
<dbReference type="InterPro" id="IPR053214">
    <property type="entry name" value="LysM12-like"/>
</dbReference>
<dbReference type="GO" id="GO:0000272">
    <property type="term" value="P:polysaccharide catabolic process"/>
    <property type="evidence" value="ECO:0007669"/>
    <property type="project" value="UniProtKB-KW"/>
</dbReference>
<evidence type="ECO:0000256" key="9">
    <source>
        <dbReference type="ARBA" id="ARBA00023026"/>
    </source>
</evidence>
<feature type="signal peptide" evidence="16">
    <location>
        <begin position="1"/>
        <end position="25"/>
    </location>
</feature>
<evidence type="ECO:0000256" key="8">
    <source>
        <dbReference type="ARBA" id="ARBA00023024"/>
    </source>
</evidence>
<dbReference type="PROSITE" id="PS01095">
    <property type="entry name" value="GH18_1"/>
    <property type="match status" value="1"/>
</dbReference>
<keyword evidence="5" id="KW-0964">Secreted</keyword>
<keyword evidence="12" id="KW-0624">Polysaccharide degradation</keyword>
<dbReference type="Gene3D" id="3.20.20.80">
    <property type="entry name" value="Glycosidases"/>
    <property type="match status" value="1"/>
</dbReference>
<dbReference type="GO" id="GO:0006032">
    <property type="term" value="P:chitin catabolic process"/>
    <property type="evidence" value="ECO:0007669"/>
    <property type="project" value="UniProtKB-KW"/>
</dbReference>
<dbReference type="Pfam" id="PF01476">
    <property type="entry name" value="LysM"/>
    <property type="match status" value="2"/>
</dbReference>
<dbReference type="PROSITE" id="PS51782">
    <property type="entry name" value="LYSM"/>
    <property type="match status" value="2"/>
</dbReference>
<comment type="caution">
    <text evidence="20">The sequence shown here is derived from an EMBL/GenBank/DDBJ whole genome shotgun (WGS) entry which is preliminary data.</text>
</comment>
<feature type="disulfide bond" evidence="13">
    <location>
        <begin position="633"/>
        <end position="637"/>
    </location>
</feature>
<dbReference type="InterPro" id="IPR001223">
    <property type="entry name" value="Glyco_hydro18_cat"/>
</dbReference>
<protein>
    <recommendedName>
        <fullName evidence="4">chitinase</fullName>
        <ecNumber evidence="4">3.2.1.14</ecNumber>
    </recommendedName>
</protein>
<evidence type="ECO:0000256" key="16">
    <source>
        <dbReference type="SAM" id="SignalP"/>
    </source>
</evidence>
<dbReference type="Pfam" id="PF00704">
    <property type="entry name" value="Glyco_hydro_18"/>
    <property type="match status" value="1"/>
</dbReference>
<dbReference type="PROSITE" id="PS50941">
    <property type="entry name" value="CHIT_BIND_I_2"/>
    <property type="match status" value="1"/>
</dbReference>
<keyword evidence="15" id="KW-0472">Membrane</keyword>
<evidence type="ECO:0000313" key="20">
    <source>
        <dbReference type="EMBL" id="KAK4211737.1"/>
    </source>
</evidence>
<dbReference type="InterPro" id="IPR036779">
    <property type="entry name" value="LysM_dom_sf"/>
</dbReference>
<dbReference type="InterPro" id="IPR001579">
    <property type="entry name" value="Glyco_hydro_18_chit_AS"/>
</dbReference>
<comment type="catalytic activity">
    <reaction evidence="1">
        <text>Random endo-hydrolysis of N-acetyl-beta-D-glucosaminide (1-&gt;4)-beta-linkages in chitin and chitodextrins.</text>
        <dbReference type="EC" id="3.2.1.14"/>
    </reaction>
</comment>
<evidence type="ECO:0000256" key="13">
    <source>
        <dbReference type="PROSITE-ProRule" id="PRU00261"/>
    </source>
</evidence>
<keyword evidence="16" id="KW-0732">Signal</keyword>
<comment type="subcellular location">
    <subcellularLocation>
        <location evidence="2">Secreted</location>
    </subcellularLocation>
</comment>
<dbReference type="EC" id="3.2.1.14" evidence="4"/>
<keyword evidence="7 14" id="KW-0378">Hydrolase</keyword>
<keyword evidence="15" id="KW-1133">Transmembrane helix</keyword>
<keyword evidence="10" id="KW-0119">Carbohydrate metabolism</keyword>
<organism evidence="20 21">
    <name type="scientific">Rhypophila decipiens</name>
    <dbReference type="NCBI Taxonomy" id="261697"/>
    <lineage>
        <taxon>Eukaryota</taxon>
        <taxon>Fungi</taxon>
        <taxon>Dikarya</taxon>
        <taxon>Ascomycota</taxon>
        <taxon>Pezizomycotina</taxon>
        <taxon>Sordariomycetes</taxon>
        <taxon>Sordariomycetidae</taxon>
        <taxon>Sordariales</taxon>
        <taxon>Naviculisporaceae</taxon>
        <taxon>Rhypophila</taxon>
    </lineage>
</organism>
<dbReference type="PROSITE" id="PS51910">
    <property type="entry name" value="GH18_2"/>
    <property type="match status" value="1"/>
</dbReference>
<reference evidence="20" key="2">
    <citation type="submission" date="2023-05" db="EMBL/GenBank/DDBJ databases">
        <authorList>
            <consortium name="Lawrence Berkeley National Laboratory"/>
            <person name="Steindorff A."/>
            <person name="Hensen N."/>
            <person name="Bonometti L."/>
            <person name="Westerberg I."/>
            <person name="Brannstrom I.O."/>
            <person name="Guillou S."/>
            <person name="Cros-Aarteil S."/>
            <person name="Calhoun S."/>
            <person name="Haridas S."/>
            <person name="Kuo A."/>
            <person name="Mondo S."/>
            <person name="Pangilinan J."/>
            <person name="Riley R."/>
            <person name="Labutti K."/>
            <person name="Andreopoulos B."/>
            <person name="Lipzen A."/>
            <person name="Chen C."/>
            <person name="Yanf M."/>
            <person name="Daum C."/>
            <person name="Ng V."/>
            <person name="Clum A."/>
            <person name="Ohm R."/>
            <person name="Martin F."/>
            <person name="Silar P."/>
            <person name="Natvig D."/>
            <person name="Lalanne C."/>
            <person name="Gautier V."/>
            <person name="Ament-Velasquez S.L."/>
            <person name="Kruys A."/>
            <person name="Hutchinson M.I."/>
            <person name="Powell A.J."/>
            <person name="Barry K."/>
            <person name="Miller A.N."/>
            <person name="Grigoriev I.V."/>
            <person name="Debuchy R."/>
            <person name="Gladieux P."/>
            <person name="Thoren M.H."/>
            <person name="Johannesson H."/>
        </authorList>
    </citation>
    <scope>NUCLEOTIDE SEQUENCE</scope>
    <source>
        <strain evidence="20">PSN293</strain>
    </source>
</reference>
<dbReference type="InterPro" id="IPR036861">
    <property type="entry name" value="Endochitinase-like_sf"/>
</dbReference>
<dbReference type="SUPFAM" id="SSF51445">
    <property type="entry name" value="(Trans)glycosidases"/>
    <property type="match status" value="1"/>
</dbReference>
<keyword evidence="15" id="KW-0812">Transmembrane</keyword>
<keyword evidence="13" id="KW-1015">Disulfide bond</keyword>
<keyword evidence="9" id="KW-0843">Virulence</keyword>
<dbReference type="CDD" id="cd00118">
    <property type="entry name" value="LysM"/>
    <property type="match status" value="2"/>
</dbReference>
<dbReference type="Gene3D" id="3.30.60.10">
    <property type="entry name" value="Endochitinase-like"/>
    <property type="match status" value="1"/>
</dbReference>
<dbReference type="CDD" id="cd02878">
    <property type="entry name" value="GH18_zymocin_alpha"/>
    <property type="match status" value="1"/>
</dbReference>
<dbReference type="Proteomes" id="UP001301769">
    <property type="component" value="Unassembled WGS sequence"/>
</dbReference>
<dbReference type="SMART" id="SM00257">
    <property type="entry name" value="LysM"/>
    <property type="match status" value="3"/>
</dbReference>
<dbReference type="PANTHER" id="PTHR47700:SF2">
    <property type="entry name" value="CHITINASE"/>
    <property type="match status" value="1"/>
</dbReference>
<dbReference type="Gene3D" id="3.10.50.10">
    <property type="match status" value="1"/>
</dbReference>
<feature type="domain" description="Chitin-binding type-1" evidence="17">
    <location>
        <begin position="570"/>
        <end position="639"/>
    </location>
</feature>
<evidence type="ECO:0000313" key="21">
    <source>
        <dbReference type="Proteomes" id="UP001301769"/>
    </source>
</evidence>
<evidence type="ECO:0000256" key="12">
    <source>
        <dbReference type="ARBA" id="ARBA00023326"/>
    </source>
</evidence>
<evidence type="ECO:0000256" key="4">
    <source>
        <dbReference type="ARBA" id="ARBA00012729"/>
    </source>
</evidence>
<keyword evidence="8" id="KW-0146">Chitin degradation</keyword>
<reference evidence="20" key="1">
    <citation type="journal article" date="2023" name="Mol. Phylogenet. Evol.">
        <title>Genome-scale phylogeny and comparative genomics of the fungal order Sordariales.</title>
        <authorList>
            <person name="Hensen N."/>
            <person name="Bonometti L."/>
            <person name="Westerberg I."/>
            <person name="Brannstrom I.O."/>
            <person name="Guillou S."/>
            <person name="Cros-Aarteil S."/>
            <person name="Calhoun S."/>
            <person name="Haridas S."/>
            <person name="Kuo A."/>
            <person name="Mondo S."/>
            <person name="Pangilinan J."/>
            <person name="Riley R."/>
            <person name="LaButti K."/>
            <person name="Andreopoulos B."/>
            <person name="Lipzen A."/>
            <person name="Chen C."/>
            <person name="Yan M."/>
            <person name="Daum C."/>
            <person name="Ng V."/>
            <person name="Clum A."/>
            <person name="Steindorff A."/>
            <person name="Ohm R.A."/>
            <person name="Martin F."/>
            <person name="Silar P."/>
            <person name="Natvig D.O."/>
            <person name="Lalanne C."/>
            <person name="Gautier V."/>
            <person name="Ament-Velasquez S.L."/>
            <person name="Kruys A."/>
            <person name="Hutchinson M.I."/>
            <person name="Powell A.J."/>
            <person name="Barry K."/>
            <person name="Miller A.N."/>
            <person name="Grigoriev I.V."/>
            <person name="Debuchy R."/>
            <person name="Gladieux P."/>
            <person name="Hiltunen Thoren M."/>
            <person name="Johannesson H."/>
        </authorList>
    </citation>
    <scope>NUCLEOTIDE SEQUENCE</scope>
    <source>
        <strain evidence="20">PSN293</strain>
    </source>
</reference>
<feature type="transmembrane region" description="Helical" evidence="15">
    <location>
        <begin position="1336"/>
        <end position="1356"/>
    </location>
</feature>
<evidence type="ECO:0000256" key="1">
    <source>
        <dbReference type="ARBA" id="ARBA00000822"/>
    </source>
</evidence>
<gene>
    <name evidence="20" type="ORF">QBC37DRAFT_289549</name>
</gene>
<keyword evidence="11 14" id="KW-0326">Glycosidase</keyword>
<dbReference type="GO" id="GO:0008843">
    <property type="term" value="F:endochitinase activity"/>
    <property type="evidence" value="ECO:0007669"/>
    <property type="project" value="UniProtKB-EC"/>
</dbReference>
<evidence type="ECO:0000259" key="17">
    <source>
        <dbReference type="PROSITE" id="PS50941"/>
    </source>
</evidence>